<proteinExistence type="predicted"/>
<evidence type="ECO:0008006" key="2">
    <source>
        <dbReference type="Google" id="ProtNLM"/>
    </source>
</evidence>
<name>A0A1L4BM87_SALTI</name>
<dbReference type="EMBL" id="KX833213">
    <property type="protein sequence ID" value="API83038.1"/>
    <property type="molecule type" value="Genomic_DNA"/>
</dbReference>
<reference evidence="1" key="1">
    <citation type="submission" date="2016-09" db="EMBL/GenBank/DDBJ databases">
        <title>Whole genome sequence analysis of Salmonella Typhi isolated in Thailand before and after the introduction of a national immunization program.</title>
        <authorList>
            <person name="Dyson Z.A."/>
            <person name="Thanh D.P."/>
            <person name="Bodhidatta L."/>
            <person name="Mason C.J."/>
            <person name="Rabaa M.A."/>
            <person name="Vinh P.V."/>
            <person name="Thanh T.H."/>
            <person name="Thwaites G.E."/>
            <person name="Baker S."/>
            <person name="Holt K.E."/>
        </authorList>
    </citation>
    <scope>NUCLEOTIDE SEQUENCE</scope>
    <source>
        <strain evidence="1">Salmonella Typhi Ty013 phage STYP2</strain>
    </source>
</reference>
<sequence>MSVRFSDGTVVQLKSGSPLMTVSHFDDEREQYLCEWFNKENVERTYFSGASLKEYRDEQY</sequence>
<accession>A0A1L4BM87</accession>
<dbReference type="Pfam" id="PF09926">
    <property type="entry name" value="DUF2158"/>
    <property type="match status" value="1"/>
</dbReference>
<organism evidence="1">
    <name type="scientific">Salmonella typhi</name>
    <dbReference type="NCBI Taxonomy" id="90370"/>
    <lineage>
        <taxon>Bacteria</taxon>
        <taxon>Pseudomonadati</taxon>
        <taxon>Pseudomonadota</taxon>
        <taxon>Gammaproteobacteria</taxon>
        <taxon>Enterobacterales</taxon>
        <taxon>Enterobacteriaceae</taxon>
        <taxon>Salmonella</taxon>
    </lineage>
</organism>
<protein>
    <recommendedName>
        <fullName evidence="2">DUF2158 domain-containing protein</fullName>
    </recommendedName>
</protein>
<evidence type="ECO:0000313" key="1">
    <source>
        <dbReference type="EMBL" id="API83038.1"/>
    </source>
</evidence>
<dbReference type="AlphaFoldDB" id="A0A1L4BM87"/>
<dbReference type="InterPro" id="IPR019226">
    <property type="entry name" value="DUF2158"/>
</dbReference>